<gene>
    <name evidence="14" type="ORF">FHP06_09310</name>
</gene>
<comment type="similarity">
    <text evidence="1 9">Belongs to the peptidase M4 family.</text>
</comment>
<protein>
    <recommendedName>
        <fullName evidence="9">Neutral metalloproteinase</fullName>
        <ecNumber evidence="9">3.4.24.-</ecNumber>
    </recommendedName>
</protein>
<dbReference type="Pfam" id="PF02868">
    <property type="entry name" value="Peptidase_M4_C"/>
    <property type="match status" value="1"/>
</dbReference>
<comment type="function">
    <text evidence="9">Extracellular zinc metalloprotease.</text>
</comment>
<keyword evidence="4 9" id="KW-0732">Signal</keyword>
<dbReference type="AlphaFoldDB" id="A0A5C8NFQ7"/>
<dbReference type="PANTHER" id="PTHR33794">
    <property type="entry name" value="BACILLOLYSIN"/>
    <property type="match status" value="1"/>
</dbReference>
<evidence type="ECO:0000259" key="13">
    <source>
        <dbReference type="Pfam" id="PF07504"/>
    </source>
</evidence>
<dbReference type="InterPro" id="IPR013856">
    <property type="entry name" value="Peptidase_M4_domain"/>
</dbReference>
<keyword evidence="5 9" id="KW-0378">Hydrolase</keyword>
<feature type="domain" description="FTP" evidence="13">
    <location>
        <begin position="69"/>
        <end position="111"/>
    </location>
</feature>
<evidence type="ECO:0000256" key="5">
    <source>
        <dbReference type="ARBA" id="ARBA00022801"/>
    </source>
</evidence>
<feature type="chain" id="PRO_5023153795" description="Neutral metalloproteinase" evidence="9">
    <location>
        <begin position="29"/>
        <end position="534"/>
    </location>
</feature>
<sequence>MRRTKGWAVSAALTALAATAAGIQSASAAPSDRPATQTRQISEDGSRADSAIAKARDHADRTKVGAHQKLVVTDALADSTGETHVRMRRTYQGLRVIGGDLVVHQSANGAFEGSSQTLKADLTLSAQPEVTAAKAAAKVKASKDSKPELVVDATTATPRLAWRVTVSGAQKDGTPSRIDNYVDARSGKVIRSEQRIQTVDGDGNTLYSGLVPLRLTQSGSSYQLKDPTRGGTYTVDVNNGTDNILCTLLGLGCPKETLFTSTDTHFGTGSNSNRESAAADAQFGTNVTWDYYQQTFGRNGIFGTGAGSYNRVHYGKNYVNAFWDGKRMTYGDGDGSGYGPLTSLDVTGHEMSHGVTENTAGLTYSGESGGLNEATSDIFGTMVEFFAANSQDPGDYLIGEEFDLAHHTGFRRMDNPASDGDSLSCWSTNAKNVDVHYSSGIGNHFFYLLAEGSGAKTIGGVAHSSTTCNGSTVTGIGRAQAAAIWYRALTVYMTSSTNYAGARTATLNAASDLYGASSAQRNAVAAAWSAVSVG</sequence>
<dbReference type="InterPro" id="IPR027268">
    <property type="entry name" value="Peptidase_M4/M1_CTD_sf"/>
</dbReference>
<dbReference type="Gene3D" id="3.10.170.10">
    <property type="match status" value="1"/>
</dbReference>
<organism evidence="14 15">
    <name type="scientific">Aeromicrobium terrae</name>
    <dbReference type="NCBI Taxonomy" id="2498846"/>
    <lineage>
        <taxon>Bacteria</taxon>
        <taxon>Bacillati</taxon>
        <taxon>Actinomycetota</taxon>
        <taxon>Actinomycetes</taxon>
        <taxon>Propionibacteriales</taxon>
        <taxon>Nocardioidaceae</taxon>
        <taxon>Aeromicrobium</taxon>
    </lineage>
</organism>
<evidence type="ECO:0000256" key="4">
    <source>
        <dbReference type="ARBA" id="ARBA00022729"/>
    </source>
</evidence>
<dbReference type="InterPro" id="IPR023612">
    <property type="entry name" value="Peptidase_M4"/>
</dbReference>
<keyword evidence="2 9" id="KW-0645">Protease</keyword>
<evidence type="ECO:0000256" key="10">
    <source>
        <dbReference type="SAM" id="MobiDB-lite"/>
    </source>
</evidence>
<feature type="region of interest" description="Disordered" evidence="10">
    <location>
        <begin position="24"/>
        <end position="60"/>
    </location>
</feature>
<dbReference type="GO" id="GO:0004222">
    <property type="term" value="F:metalloendopeptidase activity"/>
    <property type="evidence" value="ECO:0007669"/>
    <property type="project" value="UniProtKB-UniRule"/>
</dbReference>
<dbReference type="SUPFAM" id="SSF55486">
    <property type="entry name" value="Metalloproteases ('zincins'), catalytic domain"/>
    <property type="match status" value="1"/>
</dbReference>
<name>A0A5C8NFQ7_9ACTN</name>
<accession>A0A5C8NFQ7</accession>
<keyword evidence="15" id="KW-1185">Reference proteome</keyword>
<feature type="domain" description="Peptidase M4 C-terminal" evidence="12">
    <location>
        <begin position="360"/>
        <end position="533"/>
    </location>
</feature>
<dbReference type="GO" id="GO:0005576">
    <property type="term" value="C:extracellular region"/>
    <property type="evidence" value="ECO:0007669"/>
    <property type="project" value="UniProtKB-SubCell"/>
</dbReference>
<dbReference type="Pfam" id="PF01447">
    <property type="entry name" value="Peptidase_M4"/>
    <property type="match status" value="1"/>
</dbReference>
<dbReference type="Gene3D" id="3.10.450.490">
    <property type="match status" value="1"/>
</dbReference>
<keyword evidence="3" id="KW-0479">Metal-binding</keyword>
<dbReference type="PRINTS" id="PR00730">
    <property type="entry name" value="THERMOLYSIN"/>
</dbReference>
<feature type="signal peptide" evidence="9">
    <location>
        <begin position="1"/>
        <end position="28"/>
    </location>
</feature>
<keyword evidence="7 9" id="KW-0482">Metalloprotease</keyword>
<evidence type="ECO:0000259" key="11">
    <source>
        <dbReference type="Pfam" id="PF01447"/>
    </source>
</evidence>
<proteinExistence type="inferred from homology"/>
<feature type="domain" description="Peptidase M4" evidence="11">
    <location>
        <begin position="201"/>
        <end position="357"/>
    </location>
</feature>
<dbReference type="EMBL" id="VDUX01000004">
    <property type="protein sequence ID" value="TXL60629.1"/>
    <property type="molecule type" value="Genomic_DNA"/>
</dbReference>
<dbReference type="Gene3D" id="1.10.390.10">
    <property type="entry name" value="Neutral Protease Domain 2"/>
    <property type="match status" value="1"/>
</dbReference>
<evidence type="ECO:0000256" key="3">
    <source>
        <dbReference type="ARBA" id="ARBA00022723"/>
    </source>
</evidence>
<dbReference type="CDD" id="cd09597">
    <property type="entry name" value="M4_TLP"/>
    <property type="match status" value="1"/>
</dbReference>
<keyword evidence="9" id="KW-0964">Secreted</keyword>
<evidence type="ECO:0000256" key="8">
    <source>
        <dbReference type="PIRSR" id="PIRSR623612-1"/>
    </source>
</evidence>
<dbReference type="EC" id="3.4.24.-" evidence="9"/>
<dbReference type="Pfam" id="PF07504">
    <property type="entry name" value="FTP"/>
    <property type="match status" value="1"/>
</dbReference>
<dbReference type="InterPro" id="IPR011096">
    <property type="entry name" value="FTP_domain"/>
</dbReference>
<comment type="caution">
    <text evidence="14">The sequence shown here is derived from an EMBL/GenBank/DDBJ whole genome shotgun (WGS) entry which is preliminary data.</text>
</comment>
<feature type="active site" description="Proton donor" evidence="8">
    <location>
        <position position="436"/>
    </location>
</feature>
<feature type="active site" evidence="8">
    <location>
        <position position="350"/>
    </location>
</feature>
<evidence type="ECO:0000256" key="2">
    <source>
        <dbReference type="ARBA" id="ARBA00022670"/>
    </source>
</evidence>
<dbReference type="GO" id="GO:0006508">
    <property type="term" value="P:proteolysis"/>
    <property type="evidence" value="ECO:0007669"/>
    <property type="project" value="UniProtKB-KW"/>
</dbReference>
<reference evidence="14 15" key="1">
    <citation type="submission" date="2019-06" db="EMBL/GenBank/DDBJ databases">
        <title>Aeromicrobium sp. nov., isolated from a maize field.</title>
        <authorList>
            <person name="Lin S.-Y."/>
            <person name="Tsai C.-F."/>
            <person name="Young C.-C."/>
        </authorList>
    </citation>
    <scope>NUCLEOTIDE SEQUENCE [LARGE SCALE GENOMIC DNA]</scope>
    <source>
        <strain evidence="14 15">CC-CFT486</strain>
    </source>
</reference>
<comment type="subcellular location">
    <subcellularLocation>
        <location evidence="9">Secreted</location>
    </subcellularLocation>
</comment>
<keyword evidence="6 9" id="KW-0862">Zinc</keyword>
<dbReference type="InterPro" id="IPR050728">
    <property type="entry name" value="Zinc_Metalloprotease_M4"/>
</dbReference>
<evidence type="ECO:0000256" key="7">
    <source>
        <dbReference type="ARBA" id="ARBA00023049"/>
    </source>
</evidence>
<dbReference type="InterPro" id="IPR001570">
    <property type="entry name" value="Peptidase_M4_C_domain"/>
</dbReference>
<evidence type="ECO:0000259" key="12">
    <source>
        <dbReference type="Pfam" id="PF02868"/>
    </source>
</evidence>
<dbReference type="GO" id="GO:0046872">
    <property type="term" value="F:metal ion binding"/>
    <property type="evidence" value="ECO:0007669"/>
    <property type="project" value="UniProtKB-UniRule"/>
</dbReference>
<evidence type="ECO:0000313" key="14">
    <source>
        <dbReference type="EMBL" id="TXL60629.1"/>
    </source>
</evidence>
<evidence type="ECO:0000313" key="15">
    <source>
        <dbReference type="Proteomes" id="UP000321571"/>
    </source>
</evidence>
<dbReference type="PANTHER" id="PTHR33794:SF1">
    <property type="entry name" value="BACILLOLYSIN"/>
    <property type="match status" value="1"/>
</dbReference>
<dbReference type="Proteomes" id="UP000321571">
    <property type="component" value="Unassembled WGS sequence"/>
</dbReference>
<evidence type="ECO:0000256" key="1">
    <source>
        <dbReference type="ARBA" id="ARBA00009388"/>
    </source>
</evidence>
<comment type="cofactor">
    <cofactor evidence="9">
        <name>Zn(2+)</name>
        <dbReference type="ChEBI" id="CHEBI:29105"/>
    </cofactor>
</comment>
<dbReference type="OrthoDB" id="291295at2"/>
<evidence type="ECO:0000256" key="9">
    <source>
        <dbReference type="RuleBase" id="RU366073"/>
    </source>
</evidence>
<evidence type="ECO:0000256" key="6">
    <source>
        <dbReference type="ARBA" id="ARBA00022833"/>
    </source>
</evidence>